<dbReference type="InterPro" id="IPR050562">
    <property type="entry name" value="FAD_mOase_fung"/>
</dbReference>
<evidence type="ECO:0000313" key="13">
    <source>
        <dbReference type="Proteomes" id="UP000722485"/>
    </source>
</evidence>
<dbReference type="SUPFAM" id="SSF51905">
    <property type="entry name" value="FAD/NAD(P)-binding domain"/>
    <property type="match status" value="1"/>
</dbReference>
<sequence length="440" mass="49005">MSTSETKFRAIIVGGGPVGLGLAHSLSLAGIDYVLLESRNDVVENTGLGLALWPHSVRILDQFGLLEEGRKMQLPMKKKFNHWPDGSEISHSDLYEEIGTTHGHPWMLFYRQKLLELLYTRLPEKDTRILTGKKVVTIDTHAQGVTVHCSDGTVEEGSIVVGCDGVRSSVRQIMRDLMIKSSITVADSESPIKAEYQMLVGHTSRIPDMEAGCLWETRYNKGNIQVFMLKNEGWFFAYKRLPAPITQATRYSDEDAEAFANSNLESQITPDKKFGDIWAVQKWSRLLNLEEGFLQTWHWDRIVLLGDAVHKMAPNSGLGLNQGWQGVTALTNNLHRVLAENSNPNTKVIEGAFAEYKKQAVGTAKDSSRLSGLYARITSWHNVVYKVLDLVGPYIGGDLLLFKMLASPIVKKGIVLDFVPETGLVPSKAKWVNASPKESK</sequence>
<dbReference type="GO" id="GO:0071949">
    <property type="term" value="F:FAD binding"/>
    <property type="evidence" value="ECO:0007669"/>
    <property type="project" value="InterPro"/>
</dbReference>
<name>A0A9P5HCS2_9HYPO</name>
<keyword evidence="13" id="KW-1185">Reference proteome</keyword>
<dbReference type="Gene3D" id="3.50.50.60">
    <property type="entry name" value="FAD/NAD(P)-binding domain"/>
    <property type="match status" value="1"/>
</dbReference>
<dbReference type="Proteomes" id="UP000722485">
    <property type="component" value="Unassembled WGS sequence"/>
</dbReference>
<evidence type="ECO:0000256" key="5">
    <source>
        <dbReference type="ARBA" id="ARBA00022692"/>
    </source>
</evidence>
<evidence type="ECO:0000256" key="9">
    <source>
        <dbReference type="ARBA" id="ARBA00023033"/>
    </source>
</evidence>
<evidence type="ECO:0000256" key="6">
    <source>
        <dbReference type="ARBA" id="ARBA00022827"/>
    </source>
</evidence>
<keyword evidence="9" id="KW-0503">Monooxygenase</keyword>
<dbReference type="PRINTS" id="PR00420">
    <property type="entry name" value="RNGMNOXGNASE"/>
</dbReference>
<dbReference type="GO" id="GO:0004497">
    <property type="term" value="F:monooxygenase activity"/>
    <property type="evidence" value="ECO:0007669"/>
    <property type="project" value="UniProtKB-KW"/>
</dbReference>
<keyword evidence="4" id="KW-0285">Flavoprotein</keyword>
<evidence type="ECO:0000256" key="8">
    <source>
        <dbReference type="ARBA" id="ARBA00023002"/>
    </source>
</evidence>
<protein>
    <recommendedName>
        <fullName evidence="11">FAD-binding domain-containing protein</fullName>
    </recommendedName>
</protein>
<reference evidence="12" key="1">
    <citation type="submission" date="2020-03" db="EMBL/GenBank/DDBJ databases">
        <title>Draft Genome Sequence of Cylindrodendrum hubeiense.</title>
        <authorList>
            <person name="Buettner E."/>
            <person name="Kellner H."/>
        </authorList>
    </citation>
    <scope>NUCLEOTIDE SEQUENCE</scope>
    <source>
        <strain evidence="12">IHI 201604</strain>
    </source>
</reference>
<evidence type="ECO:0000259" key="11">
    <source>
        <dbReference type="Pfam" id="PF01494"/>
    </source>
</evidence>
<feature type="domain" description="FAD-binding" evidence="11">
    <location>
        <begin position="9"/>
        <end position="342"/>
    </location>
</feature>
<gene>
    <name evidence="12" type="ORF">G7Z17_g2435</name>
</gene>
<dbReference type="PANTHER" id="PTHR47356:SF2">
    <property type="entry name" value="FAD-BINDING DOMAIN-CONTAINING PROTEIN-RELATED"/>
    <property type="match status" value="1"/>
</dbReference>
<keyword evidence="8" id="KW-0560">Oxidoreductase</keyword>
<keyword evidence="7" id="KW-1133">Transmembrane helix</keyword>
<dbReference type="OrthoDB" id="2431938at2759"/>
<keyword evidence="6" id="KW-0274">FAD</keyword>
<proteinExistence type="inferred from homology"/>
<dbReference type="InterPro" id="IPR002938">
    <property type="entry name" value="FAD-bd"/>
</dbReference>
<dbReference type="PANTHER" id="PTHR47356">
    <property type="entry name" value="FAD-DEPENDENT MONOOXYGENASE ASQG-RELATED"/>
    <property type="match status" value="1"/>
</dbReference>
<comment type="similarity">
    <text evidence="3">Belongs to the paxM FAD-dependent monooxygenase family.</text>
</comment>
<dbReference type="Pfam" id="PF01494">
    <property type="entry name" value="FAD_binding_3"/>
    <property type="match status" value="1"/>
</dbReference>
<evidence type="ECO:0000313" key="12">
    <source>
        <dbReference type="EMBL" id="KAF7555060.1"/>
    </source>
</evidence>
<comment type="caution">
    <text evidence="12">The sequence shown here is derived from an EMBL/GenBank/DDBJ whole genome shotgun (WGS) entry which is preliminary data.</text>
</comment>
<evidence type="ECO:0000256" key="2">
    <source>
        <dbReference type="ARBA" id="ARBA00004370"/>
    </source>
</evidence>
<keyword evidence="10" id="KW-0472">Membrane</keyword>
<dbReference type="GO" id="GO:0016020">
    <property type="term" value="C:membrane"/>
    <property type="evidence" value="ECO:0007669"/>
    <property type="project" value="UniProtKB-SubCell"/>
</dbReference>
<dbReference type="EMBL" id="JAANBB010000024">
    <property type="protein sequence ID" value="KAF7555060.1"/>
    <property type="molecule type" value="Genomic_DNA"/>
</dbReference>
<keyword evidence="5" id="KW-0812">Transmembrane</keyword>
<dbReference type="AlphaFoldDB" id="A0A9P5HCS2"/>
<dbReference type="InterPro" id="IPR036188">
    <property type="entry name" value="FAD/NAD-bd_sf"/>
</dbReference>
<evidence type="ECO:0000256" key="3">
    <source>
        <dbReference type="ARBA" id="ARBA00007992"/>
    </source>
</evidence>
<accession>A0A9P5HCS2</accession>
<comment type="cofactor">
    <cofactor evidence="1">
        <name>FAD</name>
        <dbReference type="ChEBI" id="CHEBI:57692"/>
    </cofactor>
</comment>
<evidence type="ECO:0000256" key="1">
    <source>
        <dbReference type="ARBA" id="ARBA00001974"/>
    </source>
</evidence>
<evidence type="ECO:0000256" key="10">
    <source>
        <dbReference type="ARBA" id="ARBA00023136"/>
    </source>
</evidence>
<evidence type="ECO:0000256" key="7">
    <source>
        <dbReference type="ARBA" id="ARBA00022989"/>
    </source>
</evidence>
<organism evidence="12 13">
    <name type="scientific">Cylindrodendrum hubeiense</name>
    <dbReference type="NCBI Taxonomy" id="595255"/>
    <lineage>
        <taxon>Eukaryota</taxon>
        <taxon>Fungi</taxon>
        <taxon>Dikarya</taxon>
        <taxon>Ascomycota</taxon>
        <taxon>Pezizomycotina</taxon>
        <taxon>Sordariomycetes</taxon>
        <taxon>Hypocreomycetidae</taxon>
        <taxon>Hypocreales</taxon>
        <taxon>Nectriaceae</taxon>
        <taxon>Cylindrodendrum</taxon>
    </lineage>
</organism>
<comment type="subcellular location">
    <subcellularLocation>
        <location evidence="2">Membrane</location>
    </subcellularLocation>
</comment>
<evidence type="ECO:0000256" key="4">
    <source>
        <dbReference type="ARBA" id="ARBA00022630"/>
    </source>
</evidence>